<evidence type="ECO:0000256" key="1">
    <source>
        <dbReference type="SAM" id="MobiDB-lite"/>
    </source>
</evidence>
<keyword evidence="3" id="KW-1185">Reference proteome</keyword>
<dbReference type="EMBL" id="JANBPY010000948">
    <property type="protein sequence ID" value="KAJ1962550.1"/>
    <property type="molecule type" value="Genomic_DNA"/>
</dbReference>
<protein>
    <submittedName>
        <fullName evidence="2">Uncharacterized protein</fullName>
    </submittedName>
</protein>
<organism evidence="2 3">
    <name type="scientific">Dispira parvispora</name>
    <dbReference type="NCBI Taxonomy" id="1520584"/>
    <lineage>
        <taxon>Eukaryota</taxon>
        <taxon>Fungi</taxon>
        <taxon>Fungi incertae sedis</taxon>
        <taxon>Zoopagomycota</taxon>
        <taxon>Kickxellomycotina</taxon>
        <taxon>Dimargaritomycetes</taxon>
        <taxon>Dimargaritales</taxon>
        <taxon>Dimargaritaceae</taxon>
        <taxon>Dispira</taxon>
    </lineage>
</organism>
<feature type="non-terminal residue" evidence="2">
    <location>
        <position position="1"/>
    </location>
</feature>
<evidence type="ECO:0000313" key="2">
    <source>
        <dbReference type="EMBL" id="KAJ1962550.1"/>
    </source>
</evidence>
<comment type="caution">
    <text evidence="2">The sequence shown here is derived from an EMBL/GenBank/DDBJ whole genome shotgun (WGS) entry which is preliminary data.</text>
</comment>
<name>A0A9W8E706_9FUNG</name>
<evidence type="ECO:0000313" key="3">
    <source>
        <dbReference type="Proteomes" id="UP001150925"/>
    </source>
</evidence>
<dbReference type="AlphaFoldDB" id="A0A9W8E706"/>
<reference evidence="2" key="1">
    <citation type="submission" date="2022-07" db="EMBL/GenBank/DDBJ databases">
        <title>Phylogenomic reconstructions and comparative analyses of Kickxellomycotina fungi.</title>
        <authorList>
            <person name="Reynolds N.K."/>
            <person name="Stajich J.E."/>
            <person name="Barry K."/>
            <person name="Grigoriev I.V."/>
            <person name="Crous P."/>
            <person name="Smith M.E."/>
        </authorList>
    </citation>
    <scope>NUCLEOTIDE SEQUENCE</scope>
    <source>
        <strain evidence="2">RSA 1196</strain>
    </source>
</reference>
<feature type="region of interest" description="Disordered" evidence="1">
    <location>
        <begin position="1"/>
        <end position="73"/>
    </location>
</feature>
<dbReference type="Proteomes" id="UP001150925">
    <property type="component" value="Unassembled WGS sequence"/>
</dbReference>
<sequence>MPPKRGKPTRGTGKRKRTLPDNTSLLTDVFGDALPSSPPAPIVEALTHYESEDNPVPPPEQPEDDNISVSTPDSVSIIVTRNPKATFRCYKLPPGQTRATKKTELTPVDSTGDYPVGIHLEKLLATTKPSLNEFD</sequence>
<accession>A0A9W8E706</accession>
<feature type="compositionally biased region" description="Basic residues" evidence="1">
    <location>
        <begin position="1"/>
        <end position="17"/>
    </location>
</feature>
<gene>
    <name evidence="2" type="ORF">IWQ62_003490</name>
</gene>
<proteinExistence type="predicted"/>